<proteinExistence type="predicted"/>
<reference evidence="4" key="1">
    <citation type="journal article" date="2008" name="Nat. Genet.">
        <title>The Pristionchus pacificus genome provides a unique perspective on nematode lifestyle and parasitism.</title>
        <authorList>
            <person name="Dieterich C."/>
            <person name="Clifton S.W."/>
            <person name="Schuster L.N."/>
            <person name="Chinwalla A."/>
            <person name="Delehaunty K."/>
            <person name="Dinkelacker I."/>
            <person name="Fulton L."/>
            <person name="Fulton R."/>
            <person name="Godfrey J."/>
            <person name="Minx P."/>
            <person name="Mitreva M."/>
            <person name="Roeseler W."/>
            <person name="Tian H."/>
            <person name="Witte H."/>
            <person name="Yang S.P."/>
            <person name="Wilson R.K."/>
            <person name="Sommer R.J."/>
        </authorList>
    </citation>
    <scope>NUCLEOTIDE SEQUENCE [LARGE SCALE GENOMIC DNA]</scope>
    <source>
        <strain evidence="4">PS312</strain>
    </source>
</reference>
<sequence>MVLIVLAGRGAATGLGILLSMIAIYWNPRMAPAPAPSPFLTAMAPVAQRRDEKDECIMVPVVSKQAADEEKTETEKEMESGLANE</sequence>
<reference evidence="3" key="2">
    <citation type="submission" date="2022-06" db="UniProtKB">
        <authorList>
            <consortium name="EnsemblMetazoa"/>
        </authorList>
    </citation>
    <scope>IDENTIFICATION</scope>
    <source>
        <strain evidence="3">PS312</strain>
    </source>
</reference>
<keyword evidence="2" id="KW-1133">Transmembrane helix</keyword>
<evidence type="ECO:0000256" key="2">
    <source>
        <dbReference type="SAM" id="Phobius"/>
    </source>
</evidence>
<gene>
    <name evidence="3" type="primary">WBGene00110932</name>
</gene>
<organism evidence="3 4">
    <name type="scientific">Pristionchus pacificus</name>
    <name type="common">Parasitic nematode worm</name>
    <dbReference type="NCBI Taxonomy" id="54126"/>
    <lineage>
        <taxon>Eukaryota</taxon>
        <taxon>Metazoa</taxon>
        <taxon>Ecdysozoa</taxon>
        <taxon>Nematoda</taxon>
        <taxon>Chromadorea</taxon>
        <taxon>Rhabditida</taxon>
        <taxon>Rhabditina</taxon>
        <taxon>Diplogasteromorpha</taxon>
        <taxon>Diplogasteroidea</taxon>
        <taxon>Neodiplogasteridae</taxon>
        <taxon>Pristionchus</taxon>
    </lineage>
</organism>
<accession>A0A454XX14</accession>
<keyword evidence="2" id="KW-0812">Transmembrane</keyword>
<keyword evidence="2" id="KW-0472">Membrane</keyword>
<evidence type="ECO:0000313" key="4">
    <source>
        <dbReference type="Proteomes" id="UP000005239"/>
    </source>
</evidence>
<evidence type="ECO:0000256" key="1">
    <source>
        <dbReference type="SAM" id="MobiDB-lite"/>
    </source>
</evidence>
<dbReference type="EnsemblMetazoa" id="PPA21378.1">
    <property type="protein sequence ID" value="PPA21378.1"/>
    <property type="gene ID" value="WBGene00110932"/>
</dbReference>
<feature type="compositionally biased region" description="Basic and acidic residues" evidence="1">
    <location>
        <begin position="66"/>
        <end position="79"/>
    </location>
</feature>
<accession>A0A8R1YIV1</accession>
<evidence type="ECO:0000313" key="3">
    <source>
        <dbReference type="EnsemblMetazoa" id="PPA21378.1"/>
    </source>
</evidence>
<feature type="region of interest" description="Disordered" evidence="1">
    <location>
        <begin position="64"/>
        <end position="85"/>
    </location>
</feature>
<dbReference type="Proteomes" id="UP000005239">
    <property type="component" value="Unassembled WGS sequence"/>
</dbReference>
<feature type="transmembrane region" description="Helical" evidence="2">
    <location>
        <begin position="6"/>
        <end position="26"/>
    </location>
</feature>
<protein>
    <submittedName>
        <fullName evidence="3">Uncharacterized protein</fullName>
    </submittedName>
</protein>
<name>A0A454XX14_PRIPA</name>
<dbReference type="AlphaFoldDB" id="A0A454XX14"/>
<keyword evidence="4" id="KW-1185">Reference proteome</keyword>